<organism evidence="1 2">
    <name type="scientific">Rheinheimera nanhaiensis E407-8</name>
    <dbReference type="NCBI Taxonomy" id="562729"/>
    <lineage>
        <taxon>Bacteria</taxon>
        <taxon>Pseudomonadati</taxon>
        <taxon>Pseudomonadota</taxon>
        <taxon>Gammaproteobacteria</taxon>
        <taxon>Chromatiales</taxon>
        <taxon>Chromatiaceae</taxon>
        <taxon>Rheinheimera</taxon>
    </lineage>
</organism>
<comment type="caution">
    <text evidence="1">The sequence shown here is derived from an EMBL/GenBank/DDBJ whole genome shotgun (WGS) entry which is preliminary data.</text>
</comment>
<sequence length="185" mass="21991">MLAIRIYWTVFANQEALFVLYKPHEYHDNLPTMQIQVFLADNVPIQFKRQEGTQYNYESFVRSGFLYFQHPPPQLNEAMDNSQYQEFYNRIILRSELEDGVVTRSINRYKQSLVPGVTALEFVGLFRTPFDIYLYTGTEPARPEFSSIHVKRISQSRDNYDTEQFFRLTIPEELAPVLKQPYRQE</sequence>
<keyword evidence="2" id="KW-1185">Reference proteome</keyword>
<gene>
    <name evidence="1" type="ORF">RNAN_3798</name>
</gene>
<name>I1E393_9GAMM</name>
<evidence type="ECO:0000313" key="2">
    <source>
        <dbReference type="Proteomes" id="UP000004374"/>
    </source>
</evidence>
<proteinExistence type="predicted"/>
<dbReference type="Proteomes" id="UP000004374">
    <property type="component" value="Unassembled WGS sequence"/>
</dbReference>
<accession>I1E393</accession>
<dbReference type="AlphaFoldDB" id="I1E393"/>
<reference evidence="1 2" key="1">
    <citation type="journal article" date="2012" name="J. Bacteriol.">
        <title>Genome Sequence of the Protease-Producing Bacterium Rheinheimera nanhaiensis E407-8T, Isolated from Deep-Sea Sediment of the South China Sea.</title>
        <authorList>
            <person name="Zhang X.-Y."/>
            <person name="Zhang Y.-J."/>
            <person name="Qin Q.-L."/>
            <person name="Xie B.-B."/>
            <person name="Chen X.-L."/>
            <person name="Zhou B.-C."/>
            <person name="Zhang Y.-Z."/>
        </authorList>
    </citation>
    <scope>NUCLEOTIDE SEQUENCE [LARGE SCALE GENOMIC DNA]</scope>
    <source>
        <strain evidence="1 2">E407-8</strain>
    </source>
</reference>
<evidence type="ECO:0000313" key="1">
    <source>
        <dbReference type="EMBL" id="GAB60767.1"/>
    </source>
</evidence>
<dbReference type="EMBL" id="BAFK01000055">
    <property type="protein sequence ID" value="GAB60767.1"/>
    <property type="molecule type" value="Genomic_DNA"/>
</dbReference>
<protein>
    <submittedName>
        <fullName evidence="1">Uncharacterized protein</fullName>
    </submittedName>
</protein>